<feature type="region of interest" description="Disordered" evidence="1">
    <location>
        <begin position="507"/>
        <end position="692"/>
    </location>
</feature>
<gene>
    <name evidence="4" type="ORF">AVDCRST_MAG74-1007</name>
</gene>
<sequence>MRSTRKVLWAFFFAMPFLILNAGNALAISDDYTPEVTARVARISHISGDVQIKRADQSDWERAAQNLPIVEGDEIATDKGARLEIQFSSESYLRLSENAYLKITTLRDEGVAVSLPNGSLSVRILTFDKTRSYFEIDAPQTTVSVEKSGMYRVDAGGKNDSEVRVSVTDSGQARVYSENSGFTLKNGRSATVQIGGNYAGEWETSDAAKYADDFDSWALQRDAIIAKRLENAHYDKYYDRDFYGAEDLNEYGEWIYTRKHGYVWRPYRDSVARYADWSPYRYGQWRWIPPYGWTWVNDEPWGWATYHHGRWVWDDGGWYWAPYSQYRGRRSWWRPALVFISYIGSSICWYPLPYGYDYYNYNSYYYNDRRRYNTTIVNNTTVIVNPTPAPTPAVAAGTILSPGKINPRLLAPPSTLIPAAGVVTVDASAFGTGKSNFRIAPVNLAKKVLAETPSEIVKPPMLPTFKDLNGNVSKEILAANPRNTRAATQIKTGAIERTSGVSMGENLRRERILGNRPPIEKTAPRTETNGGLESAPPIRNTGAVKRQPRVESSPSSGETPIRQSPENIDLRNTNRIRPSGGNNNNNENESQPVRKPRIRSDEQGIAPPVYNPPPQPEGRIERQQPQPPRRERQEEPVRQEPPRQEPRVEAPTRIEPPRQEPVRQEPPPRQDSPAEKPAAPTNEIKGKPEKDG</sequence>
<feature type="compositionally biased region" description="Basic and acidic residues" evidence="1">
    <location>
        <begin position="618"/>
        <end position="674"/>
    </location>
</feature>
<reference evidence="4" key="1">
    <citation type="submission" date="2020-02" db="EMBL/GenBank/DDBJ databases">
        <authorList>
            <person name="Meier V. D."/>
        </authorList>
    </citation>
    <scope>NUCLEOTIDE SEQUENCE</scope>
    <source>
        <strain evidence="4">AVDCRST_MAG74</strain>
    </source>
</reference>
<dbReference type="InterPro" id="IPR006860">
    <property type="entry name" value="FecR"/>
</dbReference>
<feature type="compositionally biased region" description="Basic and acidic residues" evidence="1">
    <location>
        <begin position="507"/>
        <end position="524"/>
    </location>
</feature>
<evidence type="ECO:0000256" key="1">
    <source>
        <dbReference type="SAM" id="MobiDB-lite"/>
    </source>
</evidence>
<dbReference type="PANTHER" id="PTHR38731:SF3">
    <property type="entry name" value="BLL6125 PROTEIN"/>
    <property type="match status" value="1"/>
</dbReference>
<keyword evidence="2" id="KW-0732">Signal</keyword>
<protein>
    <recommendedName>
        <fullName evidence="3">FecR protein domain-containing protein</fullName>
    </recommendedName>
</protein>
<proteinExistence type="predicted"/>
<evidence type="ECO:0000313" key="4">
    <source>
        <dbReference type="EMBL" id="CAA9391335.1"/>
    </source>
</evidence>
<dbReference type="Pfam" id="PF20245">
    <property type="entry name" value="DUF6600"/>
    <property type="match status" value="1"/>
</dbReference>
<feature type="domain" description="FecR protein" evidence="3">
    <location>
        <begin position="73"/>
        <end position="168"/>
    </location>
</feature>
<evidence type="ECO:0000259" key="3">
    <source>
        <dbReference type="Pfam" id="PF04773"/>
    </source>
</evidence>
<accession>A0A6J4NPN7</accession>
<name>A0A6J4NPN7_9BACT</name>
<feature type="compositionally biased region" description="Polar residues" evidence="1">
    <location>
        <begin position="550"/>
        <end position="576"/>
    </location>
</feature>
<dbReference type="PANTHER" id="PTHR38731">
    <property type="entry name" value="LIPL45-RELATED LIPOPROTEIN-RELATED"/>
    <property type="match status" value="1"/>
</dbReference>
<dbReference type="Pfam" id="PF04773">
    <property type="entry name" value="FecR"/>
    <property type="match status" value="1"/>
</dbReference>
<feature type="signal peptide" evidence="2">
    <location>
        <begin position="1"/>
        <end position="27"/>
    </location>
</feature>
<dbReference type="InterPro" id="IPR046535">
    <property type="entry name" value="DUF6600"/>
</dbReference>
<organism evidence="4">
    <name type="scientific">uncultured Pyrinomonadaceae bacterium</name>
    <dbReference type="NCBI Taxonomy" id="2283094"/>
    <lineage>
        <taxon>Bacteria</taxon>
        <taxon>Pseudomonadati</taxon>
        <taxon>Acidobacteriota</taxon>
        <taxon>Blastocatellia</taxon>
        <taxon>Blastocatellales</taxon>
        <taxon>Pyrinomonadaceae</taxon>
        <taxon>environmental samples</taxon>
    </lineage>
</organism>
<evidence type="ECO:0000256" key="2">
    <source>
        <dbReference type="SAM" id="SignalP"/>
    </source>
</evidence>
<feature type="compositionally biased region" description="Low complexity" evidence="1">
    <location>
        <begin position="579"/>
        <end position="590"/>
    </location>
</feature>
<feature type="chain" id="PRO_5027030682" description="FecR protein domain-containing protein" evidence="2">
    <location>
        <begin position="28"/>
        <end position="692"/>
    </location>
</feature>
<dbReference type="EMBL" id="CADCUR010000082">
    <property type="protein sequence ID" value="CAA9391335.1"/>
    <property type="molecule type" value="Genomic_DNA"/>
</dbReference>
<dbReference type="AlphaFoldDB" id="A0A6J4NPN7"/>